<evidence type="ECO:0008006" key="3">
    <source>
        <dbReference type="Google" id="ProtNLM"/>
    </source>
</evidence>
<evidence type="ECO:0000313" key="2">
    <source>
        <dbReference type="Proteomes" id="UP001163850"/>
    </source>
</evidence>
<dbReference type="Pfam" id="PF14223">
    <property type="entry name" value="Retrotran_gag_2"/>
    <property type="match status" value="1"/>
</dbReference>
<dbReference type="Proteomes" id="UP001163850">
    <property type="component" value="Unassembled WGS sequence"/>
</dbReference>
<sequence>SIQPTLTGPETQAANDLHTWIKDEATAHNLLISKVSDSVALKIARSGTVAEAWTIIVSKFTEKTGYAEVNLRQDFLDSTCPAKGNVHQFLEELNTKKEKLAAVGVTISDSDHRSTI</sequence>
<reference evidence="1" key="1">
    <citation type="submission" date="2022-08" db="EMBL/GenBank/DDBJ databases">
        <authorList>
            <consortium name="DOE Joint Genome Institute"/>
            <person name="Min B."/>
            <person name="Riley R."/>
            <person name="Sierra-Patev S."/>
            <person name="Naranjo-Ortiz M."/>
            <person name="Looney B."/>
            <person name="Konkel Z."/>
            <person name="Slot J.C."/>
            <person name="Sakamoto Y."/>
            <person name="Steenwyk J.L."/>
            <person name="Rokas A."/>
            <person name="Carro J."/>
            <person name="Camarero S."/>
            <person name="Ferreira P."/>
            <person name="Molpeceres G."/>
            <person name="Ruiz-Duenas F.J."/>
            <person name="Serrano A."/>
            <person name="Henrissat B."/>
            <person name="Drula E."/>
            <person name="Hughes K.W."/>
            <person name="Mata J.L."/>
            <person name="Ishikawa N.K."/>
            <person name="Vargas-Isla R."/>
            <person name="Ushijima S."/>
            <person name="Smith C.A."/>
            <person name="Ahrendt S."/>
            <person name="Andreopoulos W."/>
            <person name="He G."/>
            <person name="Labutti K."/>
            <person name="Lipzen A."/>
            <person name="Ng V."/>
            <person name="Sandor L."/>
            <person name="Barry K."/>
            <person name="Martinez A.T."/>
            <person name="Xiao Y."/>
            <person name="Gibbons J.G."/>
            <person name="Terashima K."/>
            <person name="Hibbett D.S."/>
            <person name="Grigoriev I.V."/>
        </authorList>
    </citation>
    <scope>NUCLEOTIDE SEQUENCE</scope>
    <source>
        <strain evidence="1">TFB7829</strain>
    </source>
</reference>
<dbReference type="AlphaFoldDB" id="A0AA38PPH3"/>
<feature type="non-terminal residue" evidence="1">
    <location>
        <position position="116"/>
    </location>
</feature>
<comment type="caution">
    <text evidence="1">The sequence shown here is derived from an EMBL/GenBank/DDBJ whole genome shotgun (WGS) entry which is preliminary data.</text>
</comment>
<proteinExistence type="predicted"/>
<organism evidence="1 2">
    <name type="scientific">Lentinula detonsa</name>
    <dbReference type="NCBI Taxonomy" id="2804962"/>
    <lineage>
        <taxon>Eukaryota</taxon>
        <taxon>Fungi</taxon>
        <taxon>Dikarya</taxon>
        <taxon>Basidiomycota</taxon>
        <taxon>Agaricomycotina</taxon>
        <taxon>Agaricomycetes</taxon>
        <taxon>Agaricomycetidae</taxon>
        <taxon>Agaricales</taxon>
        <taxon>Marasmiineae</taxon>
        <taxon>Omphalotaceae</taxon>
        <taxon>Lentinula</taxon>
    </lineage>
</organism>
<feature type="non-terminal residue" evidence="1">
    <location>
        <position position="1"/>
    </location>
</feature>
<protein>
    <recommendedName>
        <fullName evidence="3">Gag protein</fullName>
    </recommendedName>
</protein>
<dbReference type="EMBL" id="MU802346">
    <property type="protein sequence ID" value="KAJ3979443.1"/>
    <property type="molecule type" value="Genomic_DNA"/>
</dbReference>
<evidence type="ECO:0000313" key="1">
    <source>
        <dbReference type="EMBL" id="KAJ3979443.1"/>
    </source>
</evidence>
<name>A0AA38PPH3_9AGAR</name>
<gene>
    <name evidence="1" type="ORF">F5890DRAFT_1383707</name>
</gene>
<accession>A0AA38PPH3</accession>